<gene>
    <name evidence="2" type="ORF">HMPREF0528_1759</name>
</gene>
<organism evidence="2 3">
    <name type="scientific">Lactobacillus johnsonii ATCC 33200</name>
    <dbReference type="NCBI Taxonomy" id="525330"/>
    <lineage>
        <taxon>Bacteria</taxon>
        <taxon>Bacillati</taxon>
        <taxon>Bacillota</taxon>
        <taxon>Bacilli</taxon>
        <taxon>Lactobacillales</taxon>
        <taxon>Lactobacillaceae</taxon>
        <taxon>Lactobacillus</taxon>
    </lineage>
</organism>
<dbReference type="EMBL" id="ACGR01000044">
    <property type="protein sequence ID" value="EEJ59077.1"/>
    <property type="molecule type" value="Genomic_DNA"/>
</dbReference>
<dbReference type="AlphaFoldDB" id="C2E7N5"/>
<dbReference type="Proteomes" id="UP000003491">
    <property type="component" value="Unassembled WGS sequence"/>
</dbReference>
<keyword evidence="1" id="KW-1133">Transmembrane helix</keyword>
<evidence type="ECO:0000313" key="2">
    <source>
        <dbReference type="EMBL" id="EEJ59077.1"/>
    </source>
</evidence>
<accession>C2E7N5</accession>
<feature type="transmembrane region" description="Helical" evidence="1">
    <location>
        <begin position="12"/>
        <end position="28"/>
    </location>
</feature>
<evidence type="ECO:0000313" key="3">
    <source>
        <dbReference type="Proteomes" id="UP000003491"/>
    </source>
</evidence>
<keyword evidence="1" id="KW-0812">Transmembrane</keyword>
<dbReference type="HOGENOM" id="CLU_2479421_0_0_9"/>
<protein>
    <submittedName>
        <fullName evidence="2">Uncharacterized protein</fullName>
    </submittedName>
</protein>
<feature type="transmembrane region" description="Helical" evidence="1">
    <location>
        <begin position="40"/>
        <end position="57"/>
    </location>
</feature>
<keyword evidence="1" id="KW-0472">Membrane</keyword>
<evidence type="ECO:0000256" key="1">
    <source>
        <dbReference type="SAM" id="Phobius"/>
    </source>
</evidence>
<reference evidence="2 3" key="1">
    <citation type="submission" date="2009-01" db="EMBL/GenBank/DDBJ databases">
        <authorList>
            <person name="Qin X."/>
            <person name="Bachman B."/>
            <person name="Battles P."/>
            <person name="Bell A."/>
            <person name="Bess C."/>
            <person name="Bickham C."/>
            <person name="Chaboub L."/>
            <person name="Chen D."/>
            <person name="Coyle M."/>
            <person name="Deiros D.R."/>
            <person name="Dinh H."/>
            <person name="Forbes L."/>
            <person name="Fowler G."/>
            <person name="Francisco L."/>
            <person name="Fu Q."/>
            <person name="Gubbala S."/>
            <person name="Hale W."/>
            <person name="Han Y."/>
            <person name="Hemphill L."/>
            <person name="Highlander S.K."/>
            <person name="Hirani K."/>
            <person name="Hogues M."/>
            <person name="Jackson L."/>
            <person name="Jakkamsetti A."/>
            <person name="Javaid M."/>
            <person name="Jiang H."/>
            <person name="Korchina V."/>
            <person name="Kovar C."/>
            <person name="Lara F."/>
            <person name="Lee S."/>
            <person name="Mata R."/>
            <person name="Mathew T."/>
            <person name="Moen C."/>
            <person name="Morales K."/>
            <person name="Munidasa M."/>
            <person name="Nazareth L."/>
            <person name="Ngo R."/>
            <person name="Nguyen L."/>
            <person name="Okwuonu G."/>
            <person name="Ongeri F."/>
            <person name="Patil S."/>
            <person name="Petrosino J."/>
            <person name="Pham C."/>
            <person name="Pham P."/>
            <person name="Pu L.-L."/>
            <person name="Puazo M."/>
            <person name="Raj R."/>
            <person name="Reid J."/>
            <person name="Rouhana J."/>
            <person name="Saada N."/>
            <person name="Shang Y."/>
            <person name="Simmons D."/>
            <person name="Thornton R."/>
            <person name="Warren J."/>
            <person name="Weissenberger G."/>
            <person name="Zhang J."/>
            <person name="Zhang L."/>
            <person name="Zhou C."/>
            <person name="Zhu D."/>
            <person name="Muzny D."/>
            <person name="Worley K."/>
            <person name="Gibbs R."/>
        </authorList>
    </citation>
    <scope>NUCLEOTIDE SEQUENCE [LARGE SCALE GENOMIC DNA]</scope>
    <source>
        <strain evidence="2 3">ATCC 33200</strain>
    </source>
</reference>
<proteinExistence type="predicted"/>
<name>C2E7N5_LACJH</name>
<comment type="caution">
    <text evidence="2">The sequence shown here is derived from an EMBL/GenBank/DDBJ whole genome shotgun (WGS) entry which is preliminary data.</text>
</comment>
<sequence>MLLIKEIHKPTIFLVSFFCLLEGVGIFMEDEKTKTKKTYISVLALTMMNVSIVAGLANDVQQSFYGLASVTYFAIQSELFVSSSQLL</sequence>